<organism evidence="1 2">
    <name type="scientific">Plasmopara halstedii</name>
    <name type="common">Downy mildew of sunflower</name>
    <dbReference type="NCBI Taxonomy" id="4781"/>
    <lineage>
        <taxon>Eukaryota</taxon>
        <taxon>Sar</taxon>
        <taxon>Stramenopiles</taxon>
        <taxon>Oomycota</taxon>
        <taxon>Peronosporomycetes</taxon>
        <taxon>Peronosporales</taxon>
        <taxon>Peronosporaceae</taxon>
        <taxon>Plasmopara</taxon>
    </lineage>
</organism>
<dbReference type="OrthoDB" id="74139at2759"/>
<accession>A0A0N7L819</accession>
<evidence type="ECO:0008006" key="3">
    <source>
        <dbReference type="Google" id="ProtNLM"/>
    </source>
</evidence>
<dbReference type="AlphaFoldDB" id="A0A0N7L819"/>
<evidence type="ECO:0000313" key="1">
    <source>
        <dbReference type="EMBL" id="CEG48643.1"/>
    </source>
</evidence>
<reference evidence="2" key="1">
    <citation type="submission" date="2014-09" db="EMBL/GenBank/DDBJ databases">
        <authorList>
            <person name="Sharma Rahul"/>
            <person name="Thines Marco"/>
        </authorList>
    </citation>
    <scope>NUCLEOTIDE SEQUENCE [LARGE SCALE GENOMIC DNA]</scope>
</reference>
<dbReference type="GeneID" id="36401510"/>
<evidence type="ECO:0000313" key="2">
    <source>
        <dbReference type="Proteomes" id="UP000054928"/>
    </source>
</evidence>
<proteinExistence type="predicted"/>
<sequence length="87" mass="9753">MVGSGAVSDEGWKKQLSIQKLDGEIQQLKVALSELNTLKPMKTTYTKKANAFFLEKHDVIAKAKSSMLKELEENRYGIGLELRDIAQ</sequence>
<dbReference type="RefSeq" id="XP_024585012.1">
    <property type="nucleotide sequence ID" value="XM_024719743.1"/>
</dbReference>
<name>A0A0N7L819_PLAHL</name>
<dbReference type="OMA" id="KATYVQR"/>
<dbReference type="EMBL" id="CCYD01002939">
    <property type="protein sequence ID" value="CEG48643.1"/>
    <property type="molecule type" value="Genomic_DNA"/>
</dbReference>
<keyword evidence="2" id="KW-1185">Reference proteome</keyword>
<dbReference type="Proteomes" id="UP000054928">
    <property type="component" value="Unassembled WGS sequence"/>
</dbReference>
<protein>
    <recommendedName>
        <fullName evidence="3">Prefoldin</fullName>
    </recommendedName>
</protein>